<keyword evidence="15" id="KW-1185">Reference proteome</keyword>
<proteinExistence type="inferred from homology"/>
<dbReference type="NCBIfam" id="TIGR01670">
    <property type="entry name" value="KdsC-phosphatas"/>
    <property type="match status" value="1"/>
</dbReference>
<dbReference type="STRING" id="225848.Sps_05204"/>
<organism evidence="14 15">
    <name type="scientific">Shewanella psychrophila</name>
    <dbReference type="NCBI Taxonomy" id="225848"/>
    <lineage>
        <taxon>Bacteria</taxon>
        <taxon>Pseudomonadati</taxon>
        <taxon>Pseudomonadota</taxon>
        <taxon>Gammaproteobacteria</taxon>
        <taxon>Alteromonadales</taxon>
        <taxon>Shewanellaceae</taxon>
        <taxon>Shewanella</taxon>
    </lineage>
</organism>
<dbReference type="GO" id="GO:0046872">
    <property type="term" value="F:metal ion binding"/>
    <property type="evidence" value="ECO:0007669"/>
    <property type="project" value="UniProtKB-UniRule"/>
</dbReference>
<evidence type="ECO:0000256" key="6">
    <source>
        <dbReference type="ARBA" id="ARBA00020092"/>
    </source>
</evidence>
<keyword evidence="8 11" id="KW-0378">Hydrolase</keyword>
<evidence type="ECO:0000256" key="4">
    <source>
        <dbReference type="ARBA" id="ARBA00011881"/>
    </source>
</evidence>
<feature type="binding site" evidence="13">
    <location>
        <position position="29"/>
    </location>
    <ligand>
        <name>Mg(2+)</name>
        <dbReference type="ChEBI" id="CHEBI:18420"/>
    </ligand>
</feature>
<dbReference type="Pfam" id="PF08282">
    <property type="entry name" value="Hydrolase_3"/>
    <property type="match status" value="1"/>
</dbReference>
<feature type="binding site" evidence="12">
    <location>
        <position position="99"/>
    </location>
    <ligand>
        <name>substrate</name>
    </ligand>
</feature>
<dbReference type="CDD" id="cd01630">
    <property type="entry name" value="HAD_KDO-like"/>
    <property type="match status" value="1"/>
</dbReference>
<dbReference type="GO" id="GO:0009103">
    <property type="term" value="P:lipopolysaccharide biosynthetic process"/>
    <property type="evidence" value="ECO:0007669"/>
    <property type="project" value="UniProtKB-UniRule"/>
</dbReference>
<dbReference type="PANTHER" id="PTHR21485:SF3">
    <property type="entry name" value="N-ACYLNEURAMINATE CYTIDYLYLTRANSFERASE"/>
    <property type="match status" value="1"/>
</dbReference>
<evidence type="ECO:0000313" key="15">
    <source>
        <dbReference type="Proteomes" id="UP000189545"/>
    </source>
</evidence>
<feature type="binding site" evidence="12">
    <location>
        <position position="60"/>
    </location>
    <ligand>
        <name>substrate</name>
    </ligand>
</feature>
<dbReference type="InterPro" id="IPR023214">
    <property type="entry name" value="HAD_sf"/>
</dbReference>
<name>A0A1S6HXK9_9GAMM</name>
<evidence type="ECO:0000256" key="11">
    <source>
        <dbReference type="PIRNR" id="PIRNR006118"/>
    </source>
</evidence>
<dbReference type="RefSeq" id="WP_077755081.1">
    <property type="nucleotide sequence ID" value="NZ_CP014782.1"/>
</dbReference>
<evidence type="ECO:0000256" key="10">
    <source>
        <dbReference type="ARBA" id="ARBA00031051"/>
    </source>
</evidence>
<evidence type="ECO:0000256" key="9">
    <source>
        <dbReference type="ARBA" id="ARBA00022842"/>
    </source>
</evidence>
<keyword evidence="9 11" id="KW-0460">Magnesium</keyword>
<comment type="function">
    <text evidence="11">Catalyzes the hydrolysis of 3-deoxy-D-manno-octulosonate 8-phosphate (KDO 8-P) to 3-deoxy-D-manno-octulosonate (KDO) and inorganic phosphate.</text>
</comment>
<dbReference type="SFLD" id="SFLDG01138">
    <property type="entry name" value="C1.6.2:_Deoxy-d-mannose-octulo"/>
    <property type="match status" value="1"/>
</dbReference>
<evidence type="ECO:0000256" key="8">
    <source>
        <dbReference type="ARBA" id="ARBA00022801"/>
    </source>
</evidence>
<keyword evidence="7 11" id="KW-0479">Metal-binding</keyword>
<gene>
    <name evidence="14" type="ORF">Sps_05204</name>
</gene>
<feature type="binding site" evidence="12">
    <location>
        <position position="31"/>
    </location>
    <ligand>
        <name>substrate</name>
    </ligand>
</feature>
<reference evidence="14 15" key="1">
    <citation type="submission" date="2016-03" db="EMBL/GenBank/DDBJ databases">
        <title>Complete genome sequence of Shewanella psychrophila WP2, a deep sea bacterium isolated from west Pacific sediment.</title>
        <authorList>
            <person name="Xu G."/>
            <person name="Jian H."/>
        </authorList>
    </citation>
    <scope>NUCLEOTIDE SEQUENCE [LARGE SCALE GENOMIC DNA]</scope>
    <source>
        <strain evidence="14 15">WP2</strain>
    </source>
</reference>
<dbReference type="PIRSF" id="PIRSF006118">
    <property type="entry name" value="KDO8-P_Ptase"/>
    <property type="match status" value="1"/>
</dbReference>
<dbReference type="Proteomes" id="UP000189545">
    <property type="component" value="Chromosome"/>
</dbReference>
<evidence type="ECO:0000313" key="14">
    <source>
        <dbReference type="EMBL" id="AQS40273.1"/>
    </source>
</evidence>
<dbReference type="AlphaFoldDB" id="A0A1S6HXK9"/>
<evidence type="ECO:0000256" key="3">
    <source>
        <dbReference type="ARBA" id="ARBA00005893"/>
    </source>
</evidence>
<comment type="subunit">
    <text evidence="4 11">Homotetramer.</text>
</comment>
<comment type="similarity">
    <text evidence="3 11">Belongs to the KdsC family.</text>
</comment>
<feature type="binding site" evidence="12">
    <location>
        <position position="75"/>
    </location>
    <ligand>
        <name>substrate</name>
    </ligand>
</feature>
<evidence type="ECO:0000256" key="2">
    <source>
        <dbReference type="ARBA" id="ARBA00001946"/>
    </source>
</evidence>
<dbReference type="Gene3D" id="3.40.50.1000">
    <property type="entry name" value="HAD superfamily/HAD-like"/>
    <property type="match status" value="1"/>
</dbReference>
<dbReference type="FunFam" id="3.40.50.1000:FF:000029">
    <property type="entry name" value="3-deoxy-D-manno-octulosonate 8-phosphate phosphatase KdsC"/>
    <property type="match status" value="1"/>
</dbReference>
<evidence type="ECO:0000256" key="13">
    <source>
        <dbReference type="PIRSR" id="PIRSR006118-2"/>
    </source>
</evidence>
<dbReference type="EMBL" id="CP014782">
    <property type="protein sequence ID" value="AQS40273.1"/>
    <property type="molecule type" value="Genomic_DNA"/>
</dbReference>
<dbReference type="OrthoDB" id="9805604at2"/>
<evidence type="ECO:0000256" key="5">
    <source>
        <dbReference type="ARBA" id="ARBA00013066"/>
    </source>
</evidence>
<sequence length="185" mass="20560">MNEFHQSFYGPVEDKIWQKAKQIKLLICDVDGVFSDGLVYMSNAGEELKTFHTRDGYGVRSLLTSDIPVAIITGRKSQIVEDRMTALGIKHIYQGVDNKLMPYQELLSLYDVTPDQVAYIGDDMVDLPVMKEVGLSVCVADGHPYVKQAADFVTSIRGGHGALRELTDLLLLSQEKFDTAQGMSI</sequence>
<feature type="binding site" evidence="12">
    <location>
        <position position="83"/>
    </location>
    <ligand>
        <name>substrate</name>
    </ligand>
</feature>
<accession>A0A1S6HXK9</accession>
<dbReference type="GO" id="GO:0008781">
    <property type="term" value="F:N-acylneuraminate cytidylyltransferase activity"/>
    <property type="evidence" value="ECO:0007669"/>
    <property type="project" value="TreeGrafter"/>
</dbReference>
<dbReference type="PANTHER" id="PTHR21485">
    <property type="entry name" value="HAD SUPERFAMILY MEMBERS CMAS AND KDSC"/>
    <property type="match status" value="1"/>
</dbReference>
<dbReference type="InterPro" id="IPR010023">
    <property type="entry name" value="KdsC_fam"/>
</dbReference>
<dbReference type="SUPFAM" id="SSF56784">
    <property type="entry name" value="HAD-like"/>
    <property type="match status" value="1"/>
</dbReference>
<dbReference type="GO" id="GO:0019143">
    <property type="term" value="F:3-deoxy-manno-octulosonate-8-phosphatase activity"/>
    <property type="evidence" value="ECO:0007669"/>
    <property type="project" value="UniProtKB-UniRule"/>
</dbReference>
<dbReference type="EC" id="3.1.3.45" evidence="5 11"/>
<evidence type="ECO:0000256" key="12">
    <source>
        <dbReference type="PIRSR" id="PIRSR006118-1"/>
    </source>
</evidence>
<comment type="cofactor">
    <cofactor evidence="2 11 13">
        <name>Mg(2+)</name>
        <dbReference type="ChEBI" id="CHEBI:18420"/>
    </cofactor>
</comment>
<dbReference type="KEGG" id="spsw:Sps_05204"/>
<dbReference type="SFLD" id="SFLDG01136">
    <property type="entry name" value="C1.6:_Phosphoserine_Phosphatas"/>
    <property type="match status" value="1"/>
</dbReference>
<keyword evidence="11" id="KW-0448">Lipopolysaccharide biosynthesis</keyword>
<feature type="binding site" evidence="13">
    <location>
        <position position="122"/>
    </location>
    <ligand>
        <name>Mg(2+)</name>
        <dbReference type="ChEBI" id="CHEBI:18420"/>
    </ligand>
</feature>
<evidence type="ECO:0000256" key="7">
    <source>
        <dbReference type="ARBA" id="ARBA00022723"/>
    </source>
</evidence>
<dbReference type="InterPro" id="IPR050793">
    <property type="entry name" value="CMP-NeuNAc_synthase"/>
</dbReference>
<comment type="catalytic activity">
    <reaction evidence="1 11">
        <text>3-deoxy-alpha-D-manno-2-octulosonate-8-phosphate + H2O = 3-deoxy-alpha-D-manno-oct-2-ulosonate + phosphate</text>
        <dbReference type="Rhea" id="RHEA:11500"/>
        <dbReference type="ChEBI" id="CHEBI:15377"/>
        <dbReference type="ChEBI" id="CHEBI:43474"/>
        <dbReference type="ChEBI" id="CHEBI:85985"/>
        <dbReference type="ChEBI" id="CHEBI:85986"/>
        <dbReference type="EC" id="3.1.3.45"/>
    </reaction>
</comment>
<protein>
    <recommendedName>
        <fullName evidence="6 11">3-deoxy-D-manno-octulosonate 8-phosphate phosphatase KdsC</fullName>
        <ecNumber evidence="5 11">3.1.3.45</ecNumber>
    </recommendedName>
    <alternativeName>
        <fullName evidence="10 11">KDO 8-P phosphatase</fullName>
    </alternativeName>
</protein>
<evidence type="ECO:0000256" key="1">
    <source>
        <dbReference type="ARBA" id="ARBA00000898"/>
    </source>
</evidence>
<dbReference type="NCBIfam" id="NF007019">
    <property type="entry name" value="PRK09484.1"/>
    <property type="match status" value="1"/>
</dbReference>
<dbReference type="SFLD" id="SFLDS00003">
    <property type="entry name" value="Haloacid_Dehalogenase"/>
    <property type="match status" value="1"/>
</dbReference>
<dbReference type="InterPro" id="IPR036412">
    <property type="entry name" value="HAD-like_sf"/>
</dbReference>